<dbReference type="PANTHER" id="PTHR18964">
    <property type="entry name" value="ROK (REPRESSOR, ORF, KINASE) FAMILY"/>
    <property type="match status" value="1"/>
</dbReference>
<feature type="region of interest" description="Disordered" evidence="2">
    <location>
        <begin position="1"/>
        <end position="22"/>
    </location>
</feature>
<dbReference type="Proteomes" id="UP000198741">
    <property type="component" value="Chromosome I"/>
</dbReference>
<dbReference type="GO" id="GO:0016301">
    <property type="term" value="F:kinase activity"/>
    <property type="evidence" value="ECO:0007669"/>
    <property type="project" value="UniProtKB-KW"/>
</dbReference>
<reference evidence="3 4" key="1">
    <citation type="submission" date="2016-10" db="EMBL/GenBank/DDBJ databases">
        <authorList>
            <person name="de Groot N.N."/>
        </authorList>
    </citation>
    <scope>NUCLEOTIDE SEQUENCE [LARGE SCALE GENOMIC DNA]</scope>
    <source>
        <strain evidence="4">P4-7,KCTC 19426,CECT 7604</strain>
    </source>
</reference>
<evidence type="ECO:0000256" key="2">
    <source>
        <dbReference type="SAM" id="MobiDB-lite"/>
    </source>
</evidence>
<name>A0A1H0L102_9ACTN</name>
<dbReference type="Gene3D" id="3.30.420.40">
    <property type="match status" value="2"/>
</dbReference>
<evidence type="ECO:0000256" key="1">
    <source>
        <dbReference type="ARBA" id="ARBA00006479"/>
    </source>
</evidence>
<dbReference type="SUPFAM" id="SSF53067">
    <property type="entry name" value="Actin-like ATPase domain"/>
    <property type="match status" value="1"/>
</dbReference>
<protein>
    <submittedName>
        <fullName evidence="3">Sugar kinase of the NBD/HSP70 family, may contain an N-terminal HTH domain</fullName>
    </submittedName>
</protein>
<keyword evidence="3" id="KW-0418">Kinase</keyword>
<dbReference type="InterPro" id="IPR036390">
    <property type="entry name" value="WH_DNA-bd_sf"/>
</dbReference>
<keyword evidence="4" id="KW-1185">Reference proteome</keyword>
<dbReference type="Pfam" id="PF13412">
    <property type="entry name" value="HTH_24"/>
    <property type="match status" value="1"/>
</dbReference>
<dbReference type="InterPro" id="IPR000600">
    <property type="entry name" value="ROK"/>
</dbReference>
<dbReference type="STRING" id="1090615.SAMN04515671_1502"/>
<organism evidence="3 4">
    <name type="scientific">Nakamurella panacisegetis</name>
    <dbReference type="NCBI Taxonomy" id="1090615"/>
    <lineage>
        <taxon>Bacteria</taxon>
        <taxon>Bacillati</taxon>
        <taxon>Actinomycetota</taxon>
        <taxon>Actinomycetes</taxon>
        <taxon>Nakamurellales</taxon>
        <taxon>Nakamurellaceae</taxon>
        <taxon>Nakamurella</taxon>
    </lineage>
</organism>
<keyword evidence="3" id="KW-0808">Transferase</keyword>
<dbReference type="Gene3D" id="1.10.10.10">
    <property type="entry name" value="Winged helix-like DNA-binding domain superfamily/Winged helix DNA-binding domain"/>
    <property type="match status" value="1"/>
</dbReference>
<proteinExistence type="inferred from homology"/>
<dbReference type="Pfam" id="PF00480">
    <property type="entry name" value="ROK"/>
    <property type="match status" value="1"/>
</dbReference>
<dbReference type="SUPFAM" id="SSF46785">
    <property type="entry name" value="Winged helix' DNA-binding domain"/>
    <property type="match status" value="1"/>
</dbReference>
<evidence type="ECO:0000313" key="3">
    <source>
        <dbReference type="EMBL" id="SDO61723.1"/>
    </source>
</evidence>
<dbReference type="CDD" id="cd00090">
    <property type="entry name" value="HTH_ARSR"/>
    <property type="match status" value="1"/>
</dbReference>
<accession>A0A1H0L102</accession>
<dbReference type="CDD" id="cd23763">
    <property type="entry name" value="ASKHA_ATPase_ROK"/>
    <property type="match status" value="1"/>
</dbReference>
<evidence type="ECO:0000313" key="4">
    <source>
        <dbReference type="Proteomes" id="UP000198741"/>
    </source>
</evidence>
<dbReference type="InterPro" id="IPR036388">
    <property type="entry name" value="WH-like_DNA-bd_sf"/>
</dbReference>
<dbReference type="AlphaFoldDB" id="A0A1H0L102"/>
<dbReference type="InterPro" id="IPR043129">
    <property type="entry name" value="ATPase_NBD"/>
</dbReference>
<comment type="similarity">
    <text evidence="1">Belongs to the ROK (NagC/XylR) family.</text>
</comment>
<dbReference type="PANTHER" id="PTHR18964:SF149">
    <property type="entry name" value="BIFUNCTIONAL UDP-N-ACETYLGLUCOSAMINE 2-EPIMERASE_N-ACETYLMANNOSAMINE KINASE"/>
    <property type="match status" value="1"/>
</dbReference>
<dbReference type="InterPro" id="IPR011991">
    <property type="entry name" value="ArsR-like_HTH"/>
</dbReference>
<dbReference type="OrthoDB" id="3189808at2"/>
<sequence>MVRRSPRPAPEIGPSPSGDLPRLGMLREMTDEAVMAQVFARARVTRAELATLTGISKPTTWQSVRRLEEAGVLQPAGPDDTGRRGRVATFYELPPDAGWVFALQIDQSGLRLESLDLTGRVFFDRHHPPGPPGDAPALITALRKALTQTLTAGAAHGPVRGGVISLANPVDPVTNHIIAMPDSPFPEGQAPLDQVLGDLIAAPVTVDNDVNLAAAAERASGVAAGVDDFAYLYVGAGMGMGLYIAGRPVRGAHGLAGEVGELSAAAARRPTLARAFHQSGFGTEGGPSVRVDDVLRAMDASGELPDSVLTIAGVIAQAVVATCAIVDPALFVLGGPIGSHPALLEPVRAAVRNIWPGPVRIESSTTGDHPALRGAAGLALARGRAALLASVNGMSGDQPVGEPRDR</sequence>
<dbReference type="EMBL" id="LT629710">
    <property type="protein sequence ID" value="SDO61723.1"/>
    <property type="molecule type" value="Genomic_DNA"/>
</dbReference>
<gene>
    <name evidence="3" type="ORF">SAMN04515671_1502</name>
</gene>